<keyword evidence="5" id="KW-0229">DNA integration</keyword>
<dbReference type="PANTHER" id="PTHR30349">
    <property type="entry name" value="PHAGE INTEGRASE-RELATED"/>
    <property type="match status" value="1"/>
</dbReference>
<keyword evidence="2" id="KW-0963">Cytoplasm</keyword>
<dbReference type="AlphaFoldDB" id="A0A9D2ASC4"/>
<keyword evidence="3" id="KW-0132">Cell division</keyword>
<keyword evidence="7" id="KW-0233">DNA recombination</keyword>
<dbReference type="PROSITE" id="PS51900">
    <property type="entry name" value="CB"/>
    <property type="match status" value="1"/>
</dbReference>
<dbReference type="GO" id="GO:0005737">
    <property type="term" value="C:cytoplasm"/>
    <property type="evidence" value="ECO:0007669"/>
    <property type="project" value="UniProtKB-SubCell"/>
</dbReference>
<evidence type="ECO:0000256" key="2">
    <source>
        <dbReference type="ARBA" id="ARBA00022490"/>
    </source>
</evidence>
<evidence type="ECO:0000256" key="9">
    <source>
        <dbReference type="PROSITE-ProRule" id="PRU01248"/>
    </source>
</evidence>
<dbReference type="GO" id="GO:0015074">
    <property type="term" value="P:DNA integration"/>
    <property type="evidence" value="ECO:0007669"/>
    <property type="project" value="UniProtKB-KW"/>
</dbReference>
<accession>A0A9D2ASC4</accession>
<reference evidence="12" key="2">
    <citation type="submission" date="2021-04" db="EMBL/GenBank/DDBJ databases">
        <authorList>
            <person name="Gilroy R."/>
        </authorList>
    </citation>
    <scope>NUCLEOTIDE SEQUENCE</scope>
    <source>
        <strain evidence="12">ChiSjej5B23-15282</strain>
    </source>
</reference>
<dbReference type="GO" id="GO:0007059">
    <property type="term" value="P:chromosome segregation"/>
    <property type="evidence" value="ECO:0007669"/>
    <property type="project" value="UniProtKB-KW"/>
</dbReference>
<keyword evidence="6 9" id="KW-0238">DNA-binding</keyword>
<dbReference type="GO" id="GO:0003677">
    <property type="term" value="F:DNA binding"/>
    <property type="evidence" value="ECO:0007669"/>
    <property type="project" value="UniProtKB-UniRule"/>
</dbReference>
<dbReference type="InterPro" id="IPR050090">
    <property type="entry name" value="Tyrosine_recombinase_XerCD"/>
</dbReference>
<evidence type="ECO:0000256" key="3">
    <source>
        <dbReference type="ARBA" id="ARBA00022618"/>
    </source>
</evidence>
<dbReference type="Gene3D" id="1.10.150.130">
    <property type="match status" value="1"/>
</dbReference>
<evidence type="ECO:0000256" key="5">
    <source>
        <dbReference type="ARBA" id="ARBA00022908"/>
    </source>
</evidence>
<evidence type="ECO:0000256" key="4">
    <source>
        <dbReference type="ARBA" id="ARBA00022829"/>
    </source>
</evidence>
<dbReference type="InterPro" id="IPR002104">
    <property type="entry name" value="Integrase_catalytic"/>
</dbReference>
<gene>
    <name evidence="12" type="ORF">H9981_03805</name>
</gene>
<dbReference type="Pfam" id="PF00589">
    <property type="entry name" value="Phage_integrase"/>
    <property type="match status" value="1"/>
</dbReference>
<dbReference type="SUPFAM" id="SSF56349">
    <property type="entry name" value="DNA breaking-rejoining enzymes"/>
    <property type="match status" value="1"/>
</dbReference>
<dbReference type="PROSITE" id="PS51898">
    <property type="entry name" value="TYR_RECOMBINASE"/>
    <property type="match status" value="1"/>
</dbReference>
<dbReference type="GO" id="GO:0051301">
    <property type="term" value="P:cell division"/>
    <property type="evidence" value="ECO:0007669"/>
    <property type="project" value="UniProtKB-KW"/>
</dbReference>
<evidence type="ECO:0000259" key="11">
    <source>
        <dbReference type="PROSITE" id="PS51900"/>
    </source>
</evidence>
<name>A0A9D2ASC4_9FIRM</name>
<evidence type="ECO:0000313" key="13">
    <source>
        <dbReference type="Proteomes" id="UP000824243"/>
    </source>
</evidence>
<dbReference type="Gene3D" id="1.10.443.10">
    <property type="entry name" value="Intergrase catalytic core"/>
    <property type="match status" value="1"/>
</dbReference>
<keyword evidence="8" id="KW-0131">Cell cycle</keyword>
<dbReference type="EMBL" id="DXFA01000073">
    <property type="protein sequence ID" value="HIX48128.1"/>
    <property type="molecule type" value="Genomic_DNA"/>
</dbReference>
<feature type="domain" description="Core-binding (CB)" evidence="11">
    <location>
        <begin position="30"/>
        <end position="134"/>
    </location>
</feature>
<dbReference type="InterPro" id="IPR011010">
    <property type="entry name" value="DNA_brk_join_enz"/>
</dbReference>
<proteinExistence type="predicted"/>
<feature type="domain" description="Tyr recombinase" evidence="10">
    <location>
        <begin position="155"/>
        <end position="352"/>
    </location>
</feature>
<dbReference type="InterPro" id="IPR010998">
    <property type="entry name" value="Integrase_recombinase_N"/>
</dbReference>
<dbReference type="InterPro" id="IPR013762">
    <property type="entry name" value="Integrase-like_cat_sf"/>
</dbReference>
<evidence type="ECO:0000256" key="1">
    <source>
        <dbReference type="ARBA" id="ARBA00004496"/>
    </source>
</evidence>
<keyword evidence="4" id="KW-0159">Chromosome partition</keyword>
<sequence length="359" mass="41569">MGNTDNYPETKTYHEQKYIDNTLRLRAVLKTLPPFARDYFRAVEPTTSARTRISYAYDIRVFFHFLIENNPLYKDYTMDRFTLSDLEKLEPVDIEEYQEYLKVYENEDNKQITNTEKGLARKMSALRSFYGYFYKRQAIAKNPTLLVDMPKLHEKAIIRLDADEVAKLLDYVDHGGDDLTGQRKAYFEKTKNRDLAILTLLLGTGIRVSECVGLDIQDVDFKNNGIKVTRKGGNEMVVYFGEEVENALKSYLYTTRKNTIPLPGHENALFLSTQRRRMGVQAVENMVRKYAREVTPNKKITPHKLRSTYGTALYKETGDIYLVADVLGHKDVNTTKKHYAAIDENRRRQAAGAVKLREV</sequence>
<organism evidence="12 13">
    <name type="scientific">Candidatus Mediterraneibacter caccavium</name>
    <dbReference type="NCBI Taxonomy" id="2838661"/>
    <lineage>
        <taxon>Bacteria</taxon>
        <taxon>Bacillati</taxon>
        <taxon>Bacillota</taxon>
        <taxon>Clostridia</taxon>
        <taxon>Lachnospirales</taxon>
        <taxon>Lachnospiraceae</taxon>
        <taxon>Mediterraneibacter</taxon>
    </lineage>
</organism>
<protein>
    <submittedName>
        <fullName evidence="12">Tyrosine-type recombinase/integrase</fullName>
    </submittedName>
</protein>
<evidence type="ECO:0000259" key="10">
    <source>
        <dbReference type="PROSITE" id="PS51898"/>
    </source>
</evidence>
<evidence type="ECO:0000256" key="7">
    <source>
        <dbReference type="ARBA" id="ARBA00023172"/>
    </source>
</evidence>
<dbReference type="Proteomes" id="UP000824243">
    <property type="component" value="Unassembled WGS sequence"/>
</dbReference>
<dbReference type="GO" id="GO:0006310">
    <property type="term" value="P:DNA recombination"/>
    <property type="evidence" value="ECO:0007669"/>
    <property type="project" value="UniProtKB-KW"/>
</dbReference>
<dbReference type="PANTHER" id="PTHR30349:SF77">
    <property type="entry name" value="TYROSINE RECOMBINASE XERC"/>
    <property type="match status" value="1"/>
</dbReference>
<comment type="caution">
    <text evidence="12">The sequence shown here is derived from an EMBL/GenBank/DDBJ whole genome shotgun (WGS) entry which is preliminary data.</text>
</comment>
<evidence type="ECO:0000256" key="8">
    <source>
        <dbReference type="ARBA" id="ARBA00023306"/>
    </source>
</evidence>
<evidence type="ECO:0000256" key="6">
    <source>
        <dbReference type="ARBA" id="ARBA00023125"/>
    </source>
</evidence>
<reference evidence="12" key="1">
    <citation type="journal article" date="2021" name="PeerJ">
        <title>Extensive microbial diversity within the chicken gut microbiome revealed by metagenomics and culture.</title>
        <authorList>
            <person name="Gilroy R."/>
            <person name="Ravi A."/>
            <person name="Getino M."/>
            <person name="Pursley I."/>
            <person name="Horton D.L."/>
            <person name="Alikhan N.F."/>
            <person name="Baker D."/>
            <person name="Gharbi K."/>
            <person name="Hall N."/>
            <person name="Watson M."/>
            <person name="Adriaenssens E.M."/>
            <person name="Foster-Nyarko E."/>
            <person name="Jarju S."/>
            <person name="Secka A."/>
            <person name="Antonio M."/>
            <person name="Oren A."/>
            <person name="Chaudhuri R.R."/>
            <person name="La Ragione R."/>
            <person name="Hildebrand F."/>
            <person name="Pallen M.J."/>
        </authorList>
    </citation>
    <scope>NUCLEOTIDE SEQUENCE</scope>
    <source>
        <strain evidence="12">ChiSjej5B23-15282</strain>
    </source>
</reference>
<comment type="subcellular location">
    <subcellularLocation>
        <location evidence="1">Cytoplasm</location>
    </subcellularLocation>
</comment>
<evidence type="ECO:0000313" key="12">
    <source>
        <dbReference type="EMBL" id="HIX48128.1"/>
    </source>
</evidence>
<dbReference type="InterPro" id="IPR044068">
    <property type="entry name" value="CB"/>
</dbReference>